<organism evidence="4 5">
    <name type="scientific">Diversispora eburnea</name>
    <dbReference type="NCBI Taxonomy" id="1213867"/>
    <lineage>
        <taxon>Eukaryota</taxon>
        <taxon>Fungi</taxon>
        <taxon>Fungi incertae sedis</taxon>
        <taxon>Mucoromycota</taxon>
        <taxon>Glomeromycotina</taxon>
        <taxon>Glomeromycetes</taxon>
        <taxon>Diversisporales</taxon>
        <taxon>Diversisporaceae</taxon>
        <taxon>Diversispora</taxon>
    </lineage>
</organism>
<evidence type="ECO:0000313" key="5">
    <source>
        <dbReference type="Proteomes" id="UP000789706"/>
    </source>
</evidence>
<evidence type="ECO:0000313" key="4">
    <source>
        <dbReference type="EMBL" id="CAG8434325.1"/>
    </source>
</evidence>
<feature type="non-terminal residue" evidence="4">
    <location>
        <position position="1"/>
    </location>
</feature>
<name>A0A9N8UZR4_9GLOM</name>
<sequence>RRKRNSEIEFKSIEDKHHYLDQPVIPPSPSPTPQQNSIVPTNGIYASALYDFEGKEENELNFRKGDLIEVIEKGDGPNSWWKGNYVVIK</sequence>
<evidence type="ECO:0000259" key="3">
    <source>
        <dbReference type="PROSITE" id="PS50002"/>
    </source>
</evidence>
<dbReference type="Gene3D" id="2.30.30.40">
    <property type="entry name" value="SH3 Domains"/>
    <property type="match status" value="1"/>
</dbReference>
<comment type="caution">
    <text evidence="4">The sequence shown here is derived from an EMBL/GenBank/DDBJ whole genome shotgun (WGS) entry which is preliminary data.</text>
</comment>
<evidence type="ECO:0000256" key="2">
    <source>
        <dbReference type="PROSITE-ProRule" id="PRU00192"/>
    </source>
</evidence>
<gene>
    <name evidence="4" type="ORF">DEBURN_LOCUS685</name>
</gene>
<dbReference type="PANTHER" id="PTHR45929">
    <property type="entry name" value="JAK PATHWAY SIGNAL TRANSDUCTION ADAPTOR MOLECULE"/>
    <property type="match status" value="1"/>
</dbReference>
<dbReference type="InterPro" id="IPR050670">
    <property type="entry name" value="STAM"/>
</dbReference>
<dbReference type="PANTHER" id="PTHR45929:SF3">
    <property type="entry name" value="JAK PATHWAY SIGNAL TRANSDUCTION ADAPTOR MOLECULE"/>
    <property type="match status" value="1"/>
</dbReference>
<accession>A0A9N8UZR4</accession>
<dbReference type="SMART" id="SM00326">
    <property type="entry name" value="SH3"/>
    <property type="match status" value="1"/>
</dbReference>
<dbReference type="InterPro" id="IPR036028">
    <property type="entry name" value="SH3-like_dom_sf"/>
</dbReference>
<dbReference type="InterPro" id="IPR001452">
    <property type="entry name" value="SH3_domain"/>
</dbReference>
<dbReference type="Proteomes" id="UP000789706">
    <property type="component" value="Unassembled WGS sequence"/>
</dbReference>
<dbReference type="GO" id="GO:0033565">
    <property type="term" value="C:ESCRT-0 complex"/>
    <property type="evidence" value="ECO:0007669"/>
    <property type="project" value="TreeGrafter"/>
</dbReference>
<dbReference type="GO" id="GO:0043328">
    <property type="term" value="P:protein transport to vacuole involved in ubiquitin-dependent protein catabolic process via the multivesicular body sorting pathway"/>
    <property type="evidence" value="ECO:0007669"/>
    <property type="project" value="TreeGrafter"/>
</dbReference>
<protein>
    <submittedName>
        <fullName evidence="4">1352_t:CDS:1</fullName>
    </submittedName>
</protein>
<keyword evidence="1 2" id="KW-0728">SH3 domain</keyword>
<dbReference type="PRINTS" id="PR00452">
    <property type="entry name" value="SH3DOMAIN"/>
</dbReference>
<dbReference type="AlphaFoldDB" id="A0A9N8UZR4"/>
<reference evidence="4" key="1">
    <citation type="submission" date="2021-06" db="EMBL/GenBank/DDBJ databases">
        <authorList>
            <person name="Kallberg Y."/>
            <person name="Tangrot J."/>
            <person name="Rosling A."/>
        </authorList>
    </citation>
    <scope>NUCLEOTIDE SEQUENCE</scope>
    <source>
        <strain evidence="4">AZ414A</strain>
    </source>
</reference>
<dbReference type="Pfam" id="PF00018">
    <property type="entry name" value="SH3_1"/>
    <property type="match status" value="1"/>
</dbReference>
<evidence type="ECO:0000256" key="1">
    <source>
        <dbReference type="ARBA" id="ARBA00022443"/>
    </source>
</evidence>
<feature type="domain" description="SH3" evidence="3">
    <location>
        <begin position="41"/>
        <end position="89"/>
    </location>
</feature>
<dbReference type="OrthoDB" id="10255964at2759"/>
<dbReference type="PROSITE" id="PS50002">
    <property type="entry name" value="SH3"/>
    <property type="match status" value="1"/>
</dbReference>
<proteinExistence type="predicted"/>
<dbReference type="SUPFAM" id="SSF50044">
    <property type="entry name" value="SH3-domain"/>
    <property type="match status" value="1"/>
</dbReference>
<dbReference type="EMBL" id="CAJVPK010000025">
    <property type="protein sequence ID" value="CAG8434325.1"/>
    <property type="molecule type" value="Genomic_DNA"/>
</dbReference>
<keyword evidence="5" id="KW-1185">Reference proteome</keyword>